<sequence>MHGCDRPHNARGYCFGHYERWKKFGHPDADRPLNTHVKATASMAERIERRIDSGLSDKECWTWRGALGGRKDNGVGYGKFTVAGRQYDAHRVSWELHNGKAVPAGAHVLHACDNPLCVNPRHLFLGSNDDNIADMVGKWRQTYGVRNPRAVLDDDAVRDIRTSALSRDELAAKYGVTGGTINDVIARRSWKHVA</sequence>
<feature type="domain" description="HNH nuclease" evidence="1">
    <location>
        <begin position="89"/>
        <end position="131"/>
    </location>
</feature>
<accession>A0A3P8KBR6</accession>
<name>A0A3P8KBR6_TSUPA</name>
<dbReference type="InterPro" id="IPR003615">
    <property type="entry name" value="HNH_nuc"/>
</dbReference>
<dbReference type="InterPro" id="IPR044925">
    <property type="entry name" value="His-Me_finger_sf"/>
</dbReference>
<proteinExistence type="predicted"/>
<dbReference type="AlphaFoldDB" id="A0A3P8KBR6"/>
<organism evidence="2 3">
    <name type="scientific">Tsukamurella paurometabola</name>
    <name type="common">Corynebacterium paurometabolum</name>
    <dbReference type="NCBI Taxonomy" id="2061"/>
    <lineage>
        <taxon>Bacteria</taxon>
        <taxon>Bacillati</taxon>
        <taxon>Actinomycetota</taxon>
        <taxon>Actinomycetes</taxon>
        <taxon>Mycobacteriales</taxon>
        <taxon>Tsukamurellaceae</taxon>
        <taxon>Tsukamurella</taxon>
    </lineage>
</organism>
<dbReference type="InterPro" id="IPR044930">
    <property type="entry name" value="Homing_endonuclease_His-Me"/>
</dbReference>
<dbReference type="SUPFAM" id="SSF54060">
    <property type="entry name" value="His-Me finger endonucleases"/>
    <property type="match status" value="1"/>
</dbReference>
<dbReference type="Proteomes" id="UP000271626">
    <property type="component" value="Chromosome"/>
</dbReference>
<dbReference type="Pfam" id="PF13392">
    <property type="entry name" value="HNH_3"/>
    <property type="match status" value="1"/>
</dbReference>
<evidence type="ECO:0000259" key="1">
    <source>
        <dbReference type="Pfam" id="PF13392"/>
    </source>
</evidence>
<gene>
    <name evidence="2" type="ORF">NCTC10741_00053</name>
</gene>
<dbReference type="GO" id="GO:0004519">
    <property type="term" value="F:endonuclease activity"/>
    <property type="evidence" value="ECO:0007669"/>
    <property type="project" value="InterPro"/>
</dbReference>
<dbReference type="Gene3D" id="3.90.75.10">
    <property type="entry name" value="Homing Intron 3 (I-ppo) Encoded Endonuclease, Chain A"/>
    <property type="match status" value="1"/>
</dbReference>
<reference evidence="2 3" key="1">
    <citation type="submission" date="2018-12" db="EMBL/GenBank/DDBJ databases">
        <authorList>
            <consortium name="Pathogen Informatics"/>
        </authorList>
    </citation>
    <scope>NUCLEOTIDE SEQUENCE [LARGE SCALE GENOMIC DNA]</scope>
    <source>
        <strain evidence="2 3">NCTC10741</strain>
    </source>
</reference>
<dbReference type="EMBL" id="LR131273">
    <property type="protein sequence ID" value="VDR36958.1"/>
    <property type="molecule type" value="Genomic_DNA"/>
</dbReference>
<evidence type="ECO:0000313" key="2">
    <source>
        <dbReference type="EMBL" id="VDR36958.1"/>
    </source>
</evidence>
<evidence type="ECO:0000313" key="3">
    <source>
        <dbReference type="Proteomes" id="UP000271626"/>
    </source>
</evidence>
<protein>
    <recommendedName>
        <fullName evidence="1">HNH nuclease domain-containing protein</fullName>
    </recommendedName>
</protein>